<accession>A0A833JD18</accession>
<dbReference type="GO" id="GO:0019867">
    <property type="term" value="C:outer membrane"/>
    <property type="evidence" value="ECO:0007669"/>
    <property type="project" value="InterPro"/>
</dbReference>
<evidence type="ECO:0000313" key="9">
    <source>
        <dbReference type="Proteomes" id="UP000442694"/>
    </source>
</evidence>
<evidence type="ECO:0000256" key="1">
    <source>
        <dbReference type="ARBA" id="ARBA00004370"/>
    </source>
</evidence>
<evidence type="ECO:0000259" key="7">
    <source>
        <dbReference type="Pfam" id="PF07244"/>
    </source>
</evidence>
<dbReference type="RefSeq" id="WP_152212603.1">
    <property type="nucleotide sequence ID" value="NZ_WFLN01000006.1"/>
</dbReference>
<keyword evidence="2" id="KW-0812">Transmembrane</keyword>
<dbReference type="PANTHER" id="PTHR12815">
    <property type="entry name" value="SORTING AND ASSEMBLY MACHINERY SAMM50 PROTEIN FAMILY MEMBER"/>
    <property type="match status" value="1"/>
</dbReference>
<keyword evidence="5" id="KW-0998">Cell outer membrane</keyword>
<evidence type="ECO:0000256" key="5">
    <source>
        <dbReference type="ARBA" id="ARBA00023237"/>
    </source>
</evidence>
<dbReference type="InterPro" id="IPR039910">
    <property type="entry name" value="D15-like"/>
</dbReference>
<evidence type="ECO:0000256" key="4">
    <source>
        <dbReference type="ARBA" id="ARBA00023136"/>
    </source>
</evidence>
<dbReference type="Proteomes" id="UP000442694">
    <property type="component" value="Unassembled WGS sequence"/>
</dbReference>
<dbReference type="AlphaFoldDB" id="A0A833JD18"/>
<feature type="domain" description="POTRA" evidence="7">
    <location>
        <begin position="114"/>
        <end position="191"/>
    </location>
</feature>
<dbReference type="Pfam" id="PF01103">
    <property type="entry name" value="Omp85"/>
    <property type="match status" value="1"/>
</dbReference>
<dbReference type="Gene3D" id="2.40.160.50">
    <property type="entry name" value="membrane protein fhac: a member of the omp85/tpsb transporter family"/>
    <property type="match status" value="1"/>
</dbReference>
<feature type="domain" description="POTRA" evidence="7">
    <location>
        <begin position="441"/>
        <end position="521"/>
    </location>
</feature>
<dbReference type="Pfam" id="PF07244">
    <property type="entry name" value="POTRA"/>
    <property type="match status" value="4"/>
</dbReference>
<feature type="domain" description="POTRA" evidence="7">
    <location>
        <begin position="214"/>
        <end position="269"/>
    </location>
</feature>
<organism evidence="8 9">
    <name type="scientific">Fluviispira multicolorata</name>
    <dbReference type="NCBI Taxonomy" id="2654512"/>
    <lineage>
        <taxon>Bacteria</taxon>
        <taxon>Pseudomonadati</taxon>
        <taxon>Bdellovibrionota</taxon>
        <taxon>Oligoflexia</taxon>
        <taxon>Silvanigrellales</taxon>
        <taxon>Silvanigrellaceae</taxon>
        <taxon>Fluviispira</taxon>
    </lineage>
</organism>
<protein>
    <submittedName>
        <fullName evidence="8">BamA/TamA family outer membrane protein</fullName>
    </submittedName>
</protein>
<keyword evidence="3" id="KW-0732">Signal</keyword>
<dbReference type="EMBL" id="WFLN01000006">
    <property type="protein sequence ID" value="KAB8030675.1"/>
    <property type="molecule type" value="Genomic_DNA"/>
</dbReference>
<dbReference type="InterPro" id="IPR010827">
    <property type="entry name" value="BamA/TamA_POTRA"/>
</dbReference>
<dbReference type="Gene3D" id="3.10.20.310">
    <property type="entry name" value="membrane protein fhac"/>
    <property type="match status" value="4"/>
</dbReference>
<evidence type="ECO:0000259" key="6">
    <source>
        <dbReference type="Pfam" id="PF01103"/>
    </source>
</evidence>
<dbReference type="PANTHER" id="PTHR12815:SF47">
    <property type="entry name" value="TRANSLOCATION AND ASSEMBLY MODULE SUBUNIT TAMA"/>
    <property type="match status" value="1"/>
</dbReference>
<reference evidence="8 9" key="1">
    <citation type="submission" date="2019-10" db="EMBL/GenBank/DDBJ databases">
        <title>New genus of Silvanigrellaceae.</title>
        <authorList>
            <person name="Pitt A."/>
            <person name="Hahn M.W."/>
        </authorList>
    </citation>
    <scope>NUCLEOTIDE SEQUENCE [LARGE SCALE GENOMIC DNA]</scope>
    <source>
        <strain evidence="8 9">33A1-SZDP</strain>
    </source>
</reference>
<gene>
    <name evidence="8" type="ORF">GCL57_06785</name>
</gene>
<feature type="domain" description="Bacterial surface antigen (D15)" evidence="6">
    <location>
        <begin position="604"/>
        <end position="1002"/>
    </location>
</feature>
<comment type="caution">
    <text evidence="8">The sequence shown here is derived from an EMBL/GenBank/DDBJ whole genome shotgun (WGS) entry which is preliminary data.</text>
</comment>
<name>A0A833JD18_9BACT</name>
<sequence>MAVNKLKKLFFLLLLMFTSVFFKSKIYAQINKITAIGSLKEQIPVEIHFYLDGNNKELPEDLLNELSKVPFNELDDAIITMLIEIGFYQEVIVKKAISEDNKHIFIVNAKIVKRIQDVYFDGLTSNESLEIDRIISSQRGTPFKESTANADSKKIEKALIQKGYPNAKVNNFEIVELSADSIQVKFNIDKGNPCHIAQVSIDKSRANILNFLTIPIETGSICDLSAINESLDQLKESYWEQGYLEAKVKLKEISYSANKENAKITLEIDYGRKTTFQIFDEDSQLLNNDFLVSKQGLTYSDIILLSDADLHLILTDFYKKQGYVFVNISDPERIVDKNGNTTLKFLLKRGPFVKVGKVTFIGTLPESDNIALNEMGLSSSFLTGSIPFYQENLSIYRDNLRKYLLSKGYLEAQVSNPDYVPNESNSEMNLVFRVDKGIRFVINEITFQGVPSDFELNNEKISQIFQFGSPYSIQTMQQLYEEVRRQFLSHGYLYNNVKIEHSILPESKFEKRVDVSVKIDPSQIVRIRKIYIDSDFFGKESTILSVSGLEEGDIFSQESFDIARQRLIRHELFSTVSIEPLDVNTIDRKEFRIDVVIRARSRSGYTLGFSPGYGTLRGYTFGVDFTLNRLNSDGLKFFSTAAVTQEKQQQNFASTETRQILGKQINLGLTEPLLKLGPIHTPLDATAILGYKVAAETLTNREYLTFNLKADWKPAFFDLNWNISQSFFHESSKSTSSESAIVQALDSPSIVTRELTTSVTIDNTNNPAWPTKGSKHNLLVSFARFGLGSDVQYNRYSGSTDVYFPIYKKLSGAITLGGNFVIDTVNKSGDTVTPPASRRATLTDTALVRGFPETYGSTAPGPLLWIHYNQQNSSLNCQTQLASIGATNLIYLKAEARYRLNENIGFVAFLDSATNYFTQAEVNDINQVIANKIASQVQSTTECVPDAAALIASDSINLQRSDFIKQYWKQAYVSTGIGFRFIVSNYATISLDYGYPLKDPSSNEAGCVSPSDALNSSTAPKCVTRIQNSSYFDTIKFRGALHLKVGAQF</sequence>
<dbReference type="InterPro" id="IPR000184">
    <property type="entry name" value="Bac_surfAg_D15"/>
</dbReference>
<proteinExistence type="predicted"/>
<evidence type="ECO:0000313" key="8">
    <source>
        <dbReference type="EMBL" id="KAB8030675.1"/>
    </source>
</evidence>
<keyword evidence="9" id="KW-1185">Reference proteome</keyword>
<keyword evidence="4" id="KW-0472">Membrane</keyword>
<feature type="domain" description="POTRA" evidence="7">
    <location>
        <begin position="353"/>
        <end position="437"/>
    </location>
</feature>
<evidence type="ECO:0000256" key="2">
    <source>
        <dbReference type="ARBA" id="ARBA00022692"/>
    </source>
</evidence>
<evidence type="ECO:0000256" key="3">
    <source>
        <dbReference type="ARBA" id="ARBA00022729"/>
    </source>
</evidence>
<comment type="subcellular location">
    <subcellularLocation>
        <location evidence="1">Membrane</location>
    </subcellularLocation>
</comment>